<sequence length="87" mass="9895">MRVPGTRYKRARLARALLYLAAKAGNLNPHQGPARRRSRRRGTKKLNPVPATNLLAMLYALRRDAADVLIQVPKMRFAGPHKIIRRT</sequence>
<reference evidence="2 3" key="1">
    <citation type="submission" date="2014-08" db="EMBL/GenBank/DDBJ databases">
        <authorList>
            <person name="Moulin Lionel"/>
        </authorList>
    </citation>
    <scope>NUCLEOTIDE SEQUENCE [LARGE SCALE GENOMIC DNA]</scope>
</reference>
<evidence type="ECO:0000313" key="2">
    <source>
        <dbReference type="EMBL" id="CDX30694.1"/>
    </source>
</evidence>
<protein>
    <submittedName>
        <fullName evidence="2">Uncharacterized protein</fullName>
    </submittedName>
</protein>
<evidence type="ECO:0000256" key="1">
    <source>
        <dbReference type="SAM" id="MobiDB-lite"/>
    </source>
</evidence>
<feature type="compositionally biased region" description="Basic residues" evidence="1">
    <location>
        <begin position="33"/>
        <end position="44"/>
    </location>
</feature>
<name>A0A090EPH6_MESPL</name>
<gene>
    <name evidence="2" type="ORF">MPLDJ20_140005</name>
</gene>
<feature type="region of interest" description="Disordered" evidence="1">
    <location>
        <begin position="26"/>
        <end position="47"/>
    </location>
</feature>
<dbReference type="Proteomes" id="UP000046373">
    <property type="component" value="Unassembled WGS sequence"/>
</dbReference>
<accession>A0A090EPH6</accession>
<dbReference type="EMBL" id="CCNB01000006">
    <property type="protein sequence ID" value="CDX30694.1"/>
    <property type="molecule type" value="Genomic_DNA"/>
</dbReference>
<evidence type="ECO:0000313" key="3">
    <source>
        <dbReference type="Proteomes" id="UP000046373"/>
    </source>
</evidence>
<organism evidence="2 3">
    <name type="scientific">Mesorhizobium plurifarium</name>
    <dbReference type="NCBI Taxonomy" id="69974"/>
    <lineage>
        <taxon>Bacteria</taxon>
        <taxon>Pseudomonadati</taxon>
        <taxon>Pseudomonadota</taxon>
        <taxon>Alphaproteobacteria</taxon>
        <taxon>Hyphomicrobiales</taxon>
        <taxon>Phyllobacteriaceae</taxon>
        <taxon>Mesorhizobium</taxon>
    </lineage>
</organism>
<proteinExistence type="predicted"/>
<dbReference type="AlphaFoldDB" id="A0A090EPH6"/>